<dbReference type="EMBL" id="JANVFU010000012">
    <property type="protein sequence ID" value="KAJ3741606.1"/>
    <property type="molecule type" value="Genomic_DNA"/>
</dbReference>
<feature type="region of interest" description="Disordered" evidence="1">
    <location>
        <begin position="824"/>
        <end position="908"/>
    </location>
</feature>
<evidence type="ECO:0000256" key="1">
    <source>
        <dbReference type="SAM" id="MobiDB-lite"/>
    </source>
</evidence>
<reference evidence="2 3" key="1">
    <citation type="journal article" date="2023" name="Proc. Natl. Acad. Sci. U.S.A.">
        <title>A global phylogenomic analysis of the shiitake genus Lentinula.</title>
        <authorList>
            <person name="Sierra-Patev S."/>
            <person name="Min B."/>
            <person name="Naranjo-Ortiz M."/>
            <person name="Looney B."/>
            <person name="Konkel Z."/>
            <person name="Slot J.C."/>
            <person name="Sakamoto Y."/>
            <person name="Steenwyk J.L."/>
            <person name="Rokas A."/>
            <person name="Carro J."/>
            <person name="Camarero S."/>
            <person name="Ferreira P."/>
            <person name="Molpeceres G."/>
            <person name="Ruiz-Duenas F.J."/>
            <person name="Serrano A."/>
            <person name="Henrissat B."/>
            <person name="Drula E."/>
            <person name="Hughes K.W."/>
            <person name="Mata J.L."/>
            <person name="Ishikawa N.K."/>
            <person name="Vargas-Isla R."/>
            <person name="Ushijima S."/>
            <person name="Smith C.A."/>
            <person name="Donoghue J."/>
            <person name="Ahrendt S."/>
            <person name="Andreopoulos W."/>
            <person name="He G."/>
            <person name="LaButti K."/>
            <person name="Lipzen A."/>
            <person name="Ng V."/>
            <person name="Riley R."/>
            <person name="Sandor L."/>
            <person name="Barry K."/>
            <person name="Martinez A.T."/>
            <person name="Xiao Y."/>
            <person name="Gibbons J.G."/>
            <person name="Terashima K."/>
            <person name="Grigoriev I.V."/>
            <person name="Hibbett D."/>
        </authorList>
    </citation>
    <scope>NUCLEOTIDE SEQUENCE [LARGE SCALE GENOMIC DNA]</scope>
    <source>
        <strain evidence="2 3">TFB7810</strain>
    </source>
</reference>
<feature type="compositionally biased region" description="Polar residues" evidence="1">
    <location>
        <begin position="91"/>
        <end position="100"/>
    </location>
</feature>
<gene>
    <name evidence="2" type="ORF">DFH05DRAFT_1462626</name>
</gene>
<proteinExistence type="predicted"/>
<feature type="region of interest" description="Disordered" evidence="1">
    <location>
        <begin position="25"/>
        <end position="154"/>
    </location>
</feature>
<keyword evidence="3" id="KW-1185">Reference proteome</keyword>
<evidence type="ECO:0000313" key="2">
    <source>
        <dbReference type="EMBL" id="KAJ3741606.1"/>
    </source>
</evidence>
<sequence>MASVQEAAHREARSIVKNFLSLEAEEAGESDFEEDENEIDDAQFIDDAVRDDSIRGSSSSSLSLTAKPDRTTWLDPVIQKYGGSVSEDRTSAVSETSSNVFDPHSPNLPVSPMRTSTTMDSSITSAPPTARPAPPSTNSIPSTRLPAPSMQSSITGHRLVPPASSALTEDALRSFDVTFSALSQEDDDEDDNEAMVTSGDPVLMNLLDELVQQSEDVSLFQVYSVHCRLGTENNIVGRIREDIKQGSISSNVINDAFPSKIPGRVYLVVLNMHRQNTTLAAYLSSIDGFKYRNSRRLPTKEVITGTRLQTRDDGTTYMTHTSSVPPIHQSLSLDMPISTWVPYNDTYFSRLHRRHEFIKPGTWVQPKRGLFKGDVGVVCKTLPQTHECLVLFIPRPRLPDNTGNKRKRMPRPQPKLINLMDPLFRSLQVKESHPMVCEVVGCAGGLSCTHVNWDEQYRWLGQTYEGSLALVKLRLPALELASSMTTSIRGLFLRSRHPFVLSFYPLYAMPPPSDWVFQIGEEVCVVNPGIDAAHAEQLYGAPFGTEGTVQSVEDTHCEVCVSLTEAPVSKIVRVPINALLKKIAVGDTVEIVGGEDRKLIKTVYDKSTPTIEYLPLRGHVGSVIELWQEGNSAKVVLGRFDATLELPLNWLHRRPSGSAGSEITSTPQISTFVTEQYRSSARFVEPDAGGTTSSYRDNSFTGRYAPWAGTLVVPIAVNHSHKGYRGMVKDIKEDLSTVSGLLVGVLPNVVGTLNQIDWFDYDRIRHADTYKFLHDNGKSGNVLPHLRFLNFKPGYIPRYSAEEQRRFRLRSRTDPYVHSQENLQARGNAEAHLQQSRDASHIADGSQTPCRSTPALEDGPAFPISTSASASAPVQWTGQTASGSQTPCRSTPALEDGSAFPISTSPPPSAPVRWTGHWILNPDLIKGLGDRNMIIQVLENFNVGWKDYRVHYEQNFDGEHEVFYRKEHPGGSKSGPHFRLALSQLPPDTKSLKSQTLGRPATAMGLYIVLHPPEHAGMMGRSGGQVYSKEAPEESLWIIQPVRMKKLNTSKADHHEQEVITQLQPLTLDRRWIAQVHETVQDRKAGNSVDFLKKLRDYYHEQDNKKRRR</sequence>
<feature type="compositionally biased region" description="Acidic residues" evidence="1">
    <location>
        <begin position="25"/>
        <end position="44"/>
    </location>
</feature>
<feature type="compositionally biased region" description="Polar residues" evidence="1">
    <location>
        <begin position="864"/>
        <end position="889"/>
    </location>
</feature>
<evidence type="ECO:0000313" key="3">
    <source>
        <dbReference type="Proteomes" id="UP001142393"/>
    </source>
</evidence>
<organism evidence="2 3">
    <name type="scientific">Lentinula detonsa</name>
    <dbReference type="NCBI Taxonomy" id="2804962"/>
    <lineage>
        <taxon>Eukaryota</taxon>
        <taxon>Fungi</taxon>
        <taxon>Dikarya</taxon>
        <taxon>Basidiomycota</taxon>
        <taxon>Agaricomycotina</taxon>
        <taxon>Agaricomycetes</taxon>
        <taxon>Agaricomycetidae</taxon>
        <taxon>Agaricales</taxon>
        <taxon>Marasmiineae</taxon>
        <taxon>Omphalotaceae</taxon>
        <taxon>Lentinula</taxon>
    </lineage>
</organism>
<evidence type="ECO:0008006" key="4">
    <source>
        <dbReference type="Google" id="ProtNLM"/>
    </source>
</evidence>
<dbReference type="AlphaFoldDB" id="A0A9W8NVE8"/>
<name>A0A9W8NVE8_9AGAR</name>
<accession>A0A9W8NVE8</accession>
<comment type="caution">
    <text evidence="2">The sequence shown here is derived from an EMBL/GenBank/DDBJ whole genome shotgun (WGS) entry which is preliminary data.</text>
</comment>
<dbReference type="Proteomes" id="UP001142393">
    <property type="component" value="Unassembled WGS sequence"/>
</dbReference>
<protein>
    <recommendedName>
        <fullName evidence="4">Chromatin elongation factor spt5</fullName>
    </recommendedName>
</protein>